<feature type="compositionally biased region" description="Basic and acidic residues" evidence="3">
    <location>
        <begin position="203"/>
        <end position="217"/>
    </location>
</feature>
<feature type="domain" description="Rho-GAP" evidence="4">
    <location>
        <begin position="327"/>
        <end position="526"/>
    </location>
</feature>
<evidence type="ECO:0000256" key="1">
    <source>
        <dbReference type="ARBA" id="ARBA00022468"/>
    </source>
</evidence>
<dbReference type="Pfam" id="PF25442">
    <property type="entry name" value="Ubiquitin_RHG40_C"/>
    <property type="match status" value="1"/>
</dbReference>
<evidence type="ECO:0000256" key="2">
    <source>
        <dbReference type="ARBA" id="ARBA00055252"/>
    </source>
</evidence>
<dbReference type="Gene3D" id="1.10.555.10">
    <property type="entry name" value="Rho GTPase activation protein"/>
    <property type="match status" value="1"/>
</dbReference>
<dbReference type="AlphaFoldDB" id="A0A4W3J442"/>
<dbReference type="PANTHER" id="PTHR14963:SF4">
    <property type="entry name" value="RHO GTPASE-ACTIVATING PROTEIN 40"/>
    <property type="match status" value="1"/>
</dbReference>
<dbReference type="GO" id="GO:0030833">
    <property type="term" value="P:regulation of actin filament polymerization"/>
    <property type="evidence" value="ECO:0007669"/>
    <property type="project" value="TreeGrafter"/>
</dbReference>
<dbReference type="InterPro" id="IPR057323">
    <property type="entry name" value="RHG40/28/18_ubiquitin"/>
</dbReference>
<comment type="function">
    <text evidence="2">GTPase activator for the Rho-type GTPases by converting them to an inactive GDP-bound state.</text>
</comment>
<dbReference type="GO" id="GO:0007165">
    <property type="term" value="P:signal transduction"/>
    <property type="evidence" value="ECO:0007669"/>
    <property type="project" value="InterPro"/>
</dbReference>
<dbReference type="SUPFAM" id="SSF48350">
    <property type="entry name" value="GTPase activation domain, GAP"/>
    <property type="match status" value="1"/>
</dbReference>
<reference evidence="6" key="2">
    <citation type="journal article" date="2007" name="PLoS Biol.">
        <title>Survey sequencing and comparative analysis of the elephant shark (Callorhinchus milii) genome.</title>
        <authorList>
            <person name="Venkatesh B."/>
            <person name="Kirkness E.F."/>
            <person name="Loh Y.H."/>
            <person name="Halpern A.L."/>
            <person name="Lee A.P."/>
            <person name="Johnson J."/>
            <person name="Dandona N."/>
            <person name="Viswanathan L.D."/>
            <person name="Tay A."/>
            <person name="Venter J.C."/>
            <person name="Strausberg R.L."/>
            <person name="Brenner S."/>
        </authorList>
    </citation>
    <scope>NUCLEOTIDE SEQUENCE [LARGE SCALE GENOMIC DNA]</scope>
</reference>
<dbReference type="CDD" id="cd04391">
    <property type="entry name" value="RhoGAP_ARHGAP18"/>
    <property type="match status" value="1"/>
</dbReference>
<dbReference type="GO" id="GO:0051056">
    <property type="term" value="P:regulation of small GTPase mediated signal transduction"/>
    <property type="evidence" value="ECO:0007669"/>
    <property type="project" value="TreeGrafter"/>
</dbReference>
<dbReference type="PROSITE" id="PS50238">
    <property type="entry name" value="RHOGAP"/>
    <property type="match status" value="1"/>
</dbReference>
<accession>A0A4W3J442</accession>
<reference evidence="5" key="5">
    <citation type="submission" date="2025-09" db="UniProtKB">
        <authorList>
            <consortium name="Ensembl"/>
        </authorList>
    </citation>
    <scope>IDENTIFICATION</scope>
</reference>
<reference evidence="6" key="3">
    <citation type="journal article" date="2014" name="Nature">
        <title>Elephant shark genome provides unique insights into gnathostome evolution.</title>
        <authorList>
            <consortium name="International Elephant Shark Genome Sequencing Consortium"/>
            <person name="Venkatesh B."/>
            <person name="Lee A.P."/>
            <person name="Ravi V."/>
            <person name="Maurya A.K."/>
            <person name="Lian M.M."/>
            <person name="Swann J.B."/>
            <person name="Ohta Y."/>
            <person name="Flajnik M.F."/>
            <person name="Sutoh Y."/>
            <person name="Kasahara M."/>
            <person name="Hoon S."/>
            <person name="Gangu V."/>
            <person name="Roy S.W."/>
            <person name="Irimia M."/>
            <person name="Korzh V."/>
            <person name="Kondrychyn I."/>
            <person name="Lim Z.W."/>
            <person name="Tay B.H."/>
            <person name="Tohari S."/>
            <person name="Kong K.W."/>
            <person name="Ho S."/>
            <person name="Lorente-Galdos B."/>
            <person name="Quilez J."/>
            <person name="Marques-Bonet T."/>
            <person name="Raney B.J."/>
            <person name="Ingham P.W."/>
            <person name="Tay A."/>
            <person name="Hillier L.W."/>
            <person name="Minx P."/>
            <person name="Boehm T."/>
            <person name="Wilson R.K."/>
            <person name="Brenner S."/>
            <person name="Warren W.C."/>
        </authorList>
    </citation>
    <scope>NUCLEOTIDE SEQUENCE [LARGE SCALE GENOMIC DNA]</scope>
</reference>
<evidence type="ECO:0000259" key="4">
    <source>
        <dbReference type="PROSITE" id="PS50238"/>
    </source>
</evidence>
<dbReference type="Proteomes" id="UP000314986">
    <property type="component" value="Unassembled WGS sequence"/>
</dbReference>
<gene>
    <name evidence="5" type="primary">LOC103172046</name>
</gene>
<dbReference type="Pfam" id="PF00620">
    <property type="entry name" value="RhoGAP"/>
    <property type="match status" value="1"/>
</dbReference>
<feature type="region of interest" description="Disordered" evidence="3">
    <location>
        <begin position="203"/>
        <end position="226"/>
    </location>
</feature>
<protein>
    <submittedName>
        <fullName evidence="5">Rho GTPase activating protein 40</fullName>
    </submittedName>
</protein>
<name>A0A4W3J442_CALMI</name>
<dbReference type="KEGG" id="cmk:103172046"/>
<dbReference type="FunFam" id="1.10.555.10:FF:000018">
    <property type="entry name" value="Rho GTPase activating protein 28"/>
    <property type="match status" value="1"/>
</dbReference>
<dbReference type="InterPro" id="IPR008936">
    <property type="entry name" value="Rho_GTPase_activation_prot"/>
</dbReference>
<reference evidence="6" key="1">
    <citation type="journal article" date="2006" name="Science">
        <title>Ancient noncoding elements conserved in the human genome.</title>
        <authorList>
            <person name="Venkatesh B."/>
            <person name="Kirkness E.F."/>
            <person name="Loh Y.H."/>
            <person name="Halpern A.L."/>
            <person name="Lee A.P."/>
            <person name="Johnson J."/>
            <person name="Dandona N."/>
            <person name="Viswanathan L.D."/>
            <person name="Tay A."/>
            <person name="Venter J.C."/>
            <person name="Strausberg R.L."/>
            <person name="Brenner S."/>
        </authorList>
    </citation>
    <scope>NUCLEOTIDE SEQUENCE [LARGE SCALE GENOMIC DNA]</scope>
</reference>
<dbReference type="SMART" id="SM00324">
    <property type="entry name" value="RhoGAP"/>
    <property type="match status" value="1"/>
</dbReference>
<dbReference type="GeneID" id="103172046"/>
<sequence>MAHDQNGSTLKYVQGSVRTKIPRPAICPQHLRRHSLGSFAPRSMSNPPAMSQAPGKHLQEQLSSDCSSSLDSLDNLSMDDYWTEVENIKESHGSEPDDNNVEVKTPEEGELEADWLQDAGLSTLIREQSGDDDDIVLLSTLTRTQAAAVQRRVETCTRSMRKKIKQPVRDVRDVFAAPNSTSRHLKQQDVSDTQAEQRLKYLLPEEDKSEADPDRQETSSPGQGYSSKEELINFDVSYSEQATVWRKRIQDDKDARKRKDEGSLPQYVIHKNKLGMTRMGDLSPADMKKVHTLALIELTALFDTLDIEVKRHKVVKVKAGDNRLFGVPLTQLIENDQKIVPNIKVPLFLQELLCCLEQKGLETEGILRISGSVARMKNLQKELEENFYQKTFDWEKVNQNDAAGLLKMFIREMPHPLLTTEYLSAFAAVKNITDHKQRLHALNLLVLILPEPNRCTLKCLLEFLCKVIGKEKKNRMNLWNVSTIIAPNLFMHKGILNKIPDGKEKQQAEKAADIVRMLTHYQDILWIIPFFLVAQVRKLNENSSKRYQFYDKRLKNLLRKIHTEKDKQEKQNTFNKIRIQAPQLLKDTLEVCLEREMTTRNLVQHFHKHLHQDSWDPSNSCKCNGSTDSSEFYLYEVGGNIGERCLDPDTHIFDLLKVNPQAEWIMKQHQKPKES</sequence>
<evidence type="ECO:0000256" key="3">
    <source>
        <dbReference type="SAM" id="MobiDB-lite"/>
    </source>
</evidence>
<proteinExistence type="predicted"/>
<keyword evidence="6" id="KW-1185">Reference proteome</keyword>
<dbReference type="InParanoid" id="A0A4W3J442"/>
<evidence type="ECO:0000313" key="5">
    <source>
        <dbReference type="Ensembl" id="ENSCMIP00000037879.1"/>
    </source>
</evidence>
<dbReference type="OMA" id="SRMEPKM"/>
<dbReference type="GO" id="GO:0005096">
    <property type="term" value="F:GTPase activator activity"/>
    <property type="evidence" value="ECO:0007669"/>
    <property type="project" value="UniProtKB-KW"/>
</dbReference>
<keyword evidence="1" id="KW-0343">GTPase activation</keyword>
<organism evidence="5 6">
    <name type="scientific">Callorhinchus milii</name>
    <name type="common">Ghost shark</name>
    <dbReference type="NCBI Taxonomy" id="7868"/>
    <lineage>
        <taxon>Eukaryota</taxon>
        <taxon>Metazoa</taxon>
        <taxon>Chordata</taxon>
        <taxon>Craniata</taxon>
        <taxon>Vertebrata</taxon>
        <taxon>Chondrichthyes</taxon>
        <taxon>Holocephali</taxon>
        <taxon>Chimaeriformes</taxon>
        <taxon>Callorhinchidae</taxon>
        <taxon>Callorhinchus</taxon>
    </lineage>
</organism>
<feature type="region of interest" description="Disordered" evidence="3">
    <location>
        <begin position="37"/>
        <end position="69"/>
    </location>
</feature>
<reference evidence="5" key="4">
    <citation type="submission" date="2025-08" db="UniProtKB">
        <authorList>
            <consortium name="Ensembl"/>
        </authorList>
    </citation>
    <scope>IDENTIFICATION</scope>
</reference>
<evidence type="ECO:0000313" key="6">
    <source>
        <dbReference type="Proteomes" id="UP000314986"/>
    </source>
</evidence>
<dbReference type="GO" id="GO:0005737">
    <property type="term" value="C:cytoplasm"/>
    <property type="evidence" value="ECO:0007669"/>
    <property type="project" value="TreeGrafter"/>
</dbReference>
<dbReference type="InterPro" id="IPR000198">
    <property type="entry name" value="RhoGAP_dom"/>
</dbReference>
<dbReference type="PANTHER" id="PTHR14963">
    <property type="entry name" value="RHO GTPASE ACTIVATING PROTEIN 18,19-RELATED"/>
    <property type="match status" value="1"/>
</dbReference>
<dbReference type="GeneTree" id="ENSGT00940000162174"/>
<dbReference type="OrthoDB" id="27680at2759"/>
<dbReference type="Ensembl" id="ENSCMIT00000038426.1">
    <property type="protein sequence ID" value="ENSCMIP00000037879.1"/>
    <property type="gene ID" value="ENSCMIG00000015929.1"/>
</dbReference>